<comment type="caution">
    <text evidence="2">The sequence shown here is derived from an EMBL/GenBank/DDBJ whole genome shotgun (WGS) entry which is preliminary data.</text>
</comment>
<evidence type="ECO:0000313" key="3">
    <source>
        <dbReference type="Proteomes" id="UP000094329"/>
    </source>
</evidence>
<evidence type="ECO:0000256" key="1">
    <source>
        <dbReference type="SAM" id="Phobius"/>
    </source>
</evidence>
<feature type="transmembrane region" description="Helical" evidence="1">
    <location>
        <begin position="45"/>
        <end position="67"/>
    </location>
</feature>
<sequence>MINFTKKIFSILISRTFVTLILCLILCALVWFYSPKISFNGHYYFAAPLPRAITILIIALLWGLANLRFRIQPWRSRKVISAARTTKNNKSYNPKIQALCQKLKSKHFNKNDIIIIIGESNPAKRFIFNQVNIIKSSEHSNNNGIDWIITDQQVLIYLPHDDLVDDNLKNITQPLIKLNPINPVNSIIIIESCENIINTNKINNRNIKSVNQLNRAIGYSTPTYFYFSNSNELTGYKQYTKLANQNKTSATVGLCSYERNNVKFFM</sequence>
<dbReference type="EMBL" id="MDTU01000001">
    <property type="protein sequence ID" value="ODN42530.1"/>
    <property type="molecule type" value="Genomic_DNA"/>
</dbReference>
<protein>
    <submittedName>
        <fullName evidence="2">Uncharacterized protein</fullName>
    </submittedName>
</protein>
<evidence type="ECO:0000313" key="2">
    <source>
        <dbReference type="EMBL" id="ODN42530.1"/>
    </source>
</evidence>
<feature type="transmembrane region" description="Helical" evidence="1">
    <location>
        <begin position="12"/>
        <end position="33"/>
    </location>
</feature>
<reference evidence="2 3" key="1">
    <citation type="submission" date="2016-08" db="EMBL/GenBank/DDBJ databases">
        <title>Draft genome sequence of Candidatus Piscirickettsia litoralis, from seawater.</title>
        <authorList>
            <person name="Wan X."/>
            <person name="Lee A.J."/>
            <person name="Hou S."/>
            <person name="Donachie S.P."/>
        </authorList>
    </citation>
    <scope>NUCLEOTIDE SEQUENCE [LARGE SCALE GENOMIC DNA]</scope>
    <source>
        <strain evidence="2 3">Y2</strain>
    </source>
</reference>
<dbReference type="RefSeq" id="WP_069312327.1">
    <property type="nucleotide sequence ID" value="NZ_MDTU01000001.1"/>
</dbReference>
<gene>
    <name evidence="2" type="ORF">BGC07_05805</name>
</gene>
<organism evidence="2 3">
    <name type="scientific">Piscirickettsia litoralis</name>
    <dbReference type="NCBI Taxonomy" id="1891921"/>
    <lineage>
        <taxon>Bacteria</taxon>
        <taxon>Pseudomonadati</taxon>
        <taxon>Pseudomonadota</taxon>
        <taxon>Gammaproteobacteria</taxon>
        <taxon>Thiotrichales</taxon>
        <taxon>Piscirickettsiaceae</taxon>
        <taxon>Piscirickettsia</taxon>
    </lineage>
</organism>
<keyword evidence="1" id="KW-0812">Transmembrane</keyword>
<keyword evidence="3" id="KW-1185">Reference proteome</keyword>
<name>A0ABX3A541_9GAMM</name>
<keyword evidence="1" id="KW-1133">Transmembrane helix</keyword>
<dbReference type="Proteomes" id="UP000094329">
    <property type="component" value="Unassembled WGS sequence"/>
</dbReference>
<proteinExistence type="predicted"/>
<keyword evidence="1" id="KW-0472">Membrane</keyword>
<accession>A0ABX3A541</accession>